<feature type="transmembrane region" description="Helical" evidence="10">
    <location>
        <begin position="138"/>
        <end position="156"/>
    </location>
</feature>
<feature type="transmembrane region" description="Helical" evidence="10">
    <location>
        <begin position="187"/>
        <end position="206"/>
    </location>
</feature>
<dbReference type="PRINTS" id="PR00864">
    <property type="entry name" value="PREPILNPTASE"/>
</dbReference>
<dbReference type="InterPro" id="IPR010627">
    <property type="entry name" value="Prepilin_pept_A24_N"/>
</dbReference>
<evidence type="ECO:0000313" key="13">
    <source>
        <dbReference type="EMBL" id="SUI69037.1"/>
    </source>
</evidence>
<keyword evidence="3" id="KW-1003">Cell membrane</keyword>
<dbReference type="InterPro" id="IPR050882">
    <property type="entry name" value="Prepilin_peptidase/N-MTase"/>
</dbReference>
<evidence type="ECO:0000259" key="12">
    <source>
        <dbReference type="Pfam" id="PF06750"/>
    </source>
</evidence>
<keyword evidence="4" id="KW-0997">Cell inner membrane</keyword>
<evidence type="ECO:0000256" key="9">
    <source>
        <dbReference type="RuleBase" id="RU003794"/>
    </source>
</evidence>
<comment type="catalytic activity">
    <reaction evidence="9">
        <text>Typically cleaves a -Gly-|-Phe- bond to release an N-terminal, basic peptide of 5-8 residues from type IV prepilin, and then N-methylates the new N-terminal amino group, the methyl donor being S-adenosyl-L-methionine.</text>
        <dbReference type="EC" id="3.4.23.43"/>
    </reaction>
</comment>
<gene>
    <name evidence="13" type="primary">outO_1</name>
    <name evidence="13" type="ORF">NCTC11544_03011</name>
</gene>
<dbReference type="EC" id="3.4.23.43" evidence="9"/>
<feature type="transmembrane region" description="Helical" evidence="10">
    <location>
        <begin position="163"/>
        <end position="181"/>
    </location>
</feature>
<keyword evidence="9" id="KW-0511">Multifunctional enzyme</keyword>
<dbReference type="GO" id="GO:0032259">
    <property type="term" value="P:methylation"/>
    <property type="evidence" value="ECO:0007669"/>
    <property type="project" value="UniProtKB-KW"/>
</dbReference>
<dbReference type="Pfam" id="PF06750">
    <property type="entry name" value="A24_N_bact"/>
    <property type="match status" value="1"/>
</dbReference>
<dbReference type="GO" id="GO:0004190">
    <property type="term" value="F:aspartic-type endopeptidase activity"/>
    <property type="evidence" value="ECO:0007669"/>
    <property type="project" value="UniProtKB-EC"/>
</dbReference>
<evidence type="ECO:0000256" key="3">
    <source>
        <dbReference type="ARBA" id="ARBA00022475"/>
    </source>
</evidence>
<evidence type="ECO:0000256" key="8">
    <source>
        <dbReference type="RuleBase" id="RU003793"/>
    </source>
</evidence>
<dbReference type="InterPro" id="IPR014032">
    <property type="entry name" value="Peptidase_A24A_bac"/>
</dbReference>
<sequence>MAFYTDTSLWLAFSGLVGLCVGSLLNVVIYRLPLMMQQEETTFVMDYLTRHPSAAPTPAGKSIFPDKNRAALNLFLPRSHCPNCKHTVACYDNIPLLGWLLLAGRCRHCRQVIGWAYPAVELAMAVIATLLACCLPPGADWVMMMVFSALLLSLAIIDFRHQILPDILTLTLLWCGLFWHWLEQRDFLGDAVLGAIAGYLVLWLLYWSLRLMTGKEGLGYGDFKLLAALGAWLGWQKLPEILLIASTATLFVILLFAKKRADSWSQPQPFGPGLCVAGAICLILQLK</sequence>
<dbReference type="Pfam" id="PF01478">
    <property type="entry name" value="Peptidase_A24"/>
    <property type="match status" value="1"/>
</dbReference>
<dbReference type="Proteomes" id="UP000255529">
    <property type="component" value="Unassembled WGS sequence"/>
</dbReference>
<keyword evidence="6 10" id="KW-1133">Transmembrane helix</keyword>
<comment type="function">
    <text evidence="9">Plays an essential role in type IV pili and type II pseudopili formation by proteolytically removing the leader sequence from substrate proteins and subsequently monomethylating the alpha-amino group of the newly exposed N-terminal phenylalanine.</text>
</comment>
<evidence type="ECO:0000256" key="5">
    <source>
        <dbReference type="ARBA" id="ARBA00022692"/>
    </source>
</evidence>
<keyword evidence="9" id="KW-0645">Protease</keyword>
<dbReference type="AlphaFoldDB" id="A0A379ZVR8"/>
<keyword evidence="7 10" id="KW-0472">Membrane</keyword>
<evidence type="ECO:0000256" key="6">
    <source>
        <dbReference type="ARBA" id="ARBA00022989"/>
    </source>
</evidence>
<evidence type="ECO:0000313" key="14">
    <source>
        <dbReference type="Proteomes" id="UP000255529"/>
    </source>
</evidence>
<feature type="transmembrane region" description="Helical" evidence="10">
    <location>
        <begin position="241"/>
        <end position="257"/>
    </location>
</feature>
<keyword evidence="9" id="KW-0378">Hydrolase</keyword>
<keyword evidence="9" id="KW-0808">Transferase</keyword>
<dbReference type="EC" id="2.1.1.-" evidence="9"/>
<feature type="domain" description="Prepilin type IV endopeptidase peptidase" evidence="11">
    <location>
        <begin position="145"/>
        <end position="253"/>
    </location>
</feature>
<dbReference type="GO" id="GO:0008168">
    <property type="term" value="F:methyltransferase activity"/>
    <property type="evidence" value="ECO:0007669"/>
    <property type="project" value="UniProtKB-KW"/>
</dbReference>
<evidence type="ECO:0000256" key="4">
    <source>
        <dbReference type="ARBA" id="ARBA00022519"/>
    </source>
</evidence>
<feature type="transmembrane region" description="Helical" evidence="10">
    <location>
        <begin position="218"/>
        <end position="235"/>
    </location>
</feature>
<dbReference type="GO" id="GO:0006465">
    <property type="term" value="P:signal peptide processing"/>
    <property type="evidence" value="ECO:0007669"/>
    <property type="project" value="TreeGrafter"/>
</dbReference>
<evidence type="ECO:0000256" key="7">
    <source>
        <dbReference type="ARBA" id="ARBA00023136"/>
    </source>
</evidence>
<dbReference type="PANTHER" id="PTHR30487:SF0">
    <property type="entry name" value="PREPILIN LEADER PEPTIDASE_N-METHYLTRANSFERASE-RELATED"/>
    <property type="match status" value="1"/>
</dbReference>
<dbReference type="RefSeq" id="WP_115183706.1">
    <property type="nucleotide sequence ID" value="NZ_CAMKHO010000005.1"/>
</dbReference>
<dbReference type="InterPro" id="IPR000045">
    <property type="entry name" value="Prepilin_IV_endopep_pep"/>
</dbReference>
<organism evidence="13 14">
    <name type="scientific">Serratia quinivorans</name>
    <dbReference type="NCBI Taxonomy" id="137545"/>
    <lineage>
        <taxon>Bacteria</taxon>
        <taxon>Pseudomonadati</taxon>
        <taxon>Pseudomonadota</taxon>
        <taxon>Gammaproteobacteria</taxon>
        <taxon>Enterobacterales</taxon>
        <taxon>Yersiniaceae</taxon>
        <taxon>Serratia</taxon>
    </lineage>
</organism>
<evidence type="ECO:0000256" key="2">
    <source>
        <dbReference type="ARBA" id="ARBA00005801"/>
    </source>
</evidence>
<comment type="similarity">
    <text evidence="2 8">Belongs to the peptidase A24 family.</text>
</comment>
<evidence type="ECO:0000259" key="11">
    <source>
        <dbReference type="Pfam" id="PF01478"/>
    </source>
</evidence>
<keyword evidence="5 9" id="KW-0812">Transmembrane</keyword>
<protein>
    <recommendedName>
        <fullName evidence="9">Prepilin leader peptidase/N-methyltransferase</fullName>
        <ecNumber evidence="9">2.1.1.-</ecNumber>
        <ecNumber evidence="9">3.4.23.43</ecNumber>
    </recommendedName>
</protein>
<reference evidence="13 14" key="1">
    <citation type="submission" date="2018-06" db="EMBL/GenBank/DDBJ databases">
        <authorList>
            <consortium name="Pathogen Informatics"/>
            <person name="Doyle S."/>
        </authorList>
    </citation>
    <scope>NUCLEOTIDE SEQUENCE [LARGE SCALE GENOMIC DNA]</scope>
    <source>
        <strain evidence="13 14">NCTC11544</strain>
    </source>
</reference>
<dbReference type="PANTHER" id="PTHR30487">
    <property type="entry name" value="TYPE 4 PREPILIN-LIKE PROTEINS LEADER PEPTIDE-PROCESSING ENZYME"/>
    <property type="match status" value="1"/>
</dbReference>
<feature type="transmembrane region" description="Helical" evidence="10">
    <location>
        <begin position="112"/>
        <end position="132"/>
    </location>
</feature>
<evidence type="ECO:0000256" key="10">
    <source>
        <dbReference type="SAM" id="Phobius"/>
    </source>
</evidence>
<dbReference type="EMBL" id="UGYN01000002">
    <property type="protein sequence ID" value="SUI69037.1"/>
    <property type="molecule type" value="Genomic_DNA"/>
</dbReference>
<dbReference type="Gene3D" id="1.20.120.1220">
    <property type="match status" value="1"/>
</dbReference>
<feature type="domain" description="Prepilin peptidase A24 N-terminal" evidence="12">
    <location>
        <begin position="16"/>
        <end position="133"/>
    </location>
</feature>
<proteinExistence type="inferred from homology"/>
<keyword evidence="9" id="KW-0489">Methyltransferase</keyword>
<dbReference type="GO" id="GO:0005886">
    <property type="term" value="C:plasma membrane"/>
    <property type="evidence" value="ECO:0007669"/>
    <property type="project" value="UniProtKB-SubCell"/>
</dbReference>
<evidence type="ECO:0000256" key="1">
    <source>
        <dbReference type="ARBA" id="ARBA00004429"/>
    </source>
</evidence>
<feature type="transmembrane region" description="Helical" evidence="10">
    <location>
        <begin position="12"/>
        <end position="30"/>
    </location>
</feature>
<comment type="subcellular location">
    <subcellularLocation>
        <location evidence="1">Cell inner membrane</location>
        <topology evidence="1">Multi-pass membrane protein</topology>
    </subcellularLocation>
    <subcellularLocation>
        <location evidence="9">Cell membrane</location>
        <topology evidence="9">Multi-pass membrane protein</topology>
    </subcellularLocation>
</comment>
<name>A0A379ZVR8_9GAMM</name>
<accession>A0A379ZVR8</accession>